<proteinExistence type="predicted"/>
<name>A0A7V8B118_9HYPH</name>
<evidence type="ECO:0000313" key="2">
    <source>
        <dbReference type="Proteomes" id="UP000460650"/>
    </source>
</evidence>
<evidence type="ECO:0000313" key="1">
    <source>
        <dbReference type="EMBL" id="KAB2655348.1"/>
    </source>
</evidence>
<reference evidence="1 2" key="1">
    <citation type="submission" date="2019-09" db="EMBL/GenBank/DDBJ databases">
        <title>Taxonomic organization of the family Brucellaceae based on a phylogenomic approach.</title>
        <authorList>
            <person name="Leclercq S."/>
            <person name="Cloeckaert A."/>
            <person name="Zygmunt M.S."/>
        </authorList>
    </citation>
    <scope>NUCLEOTIDE SEQUENCE [LARGE SCALE GENOMIC DNA]</scope>
    <source>
        <strain evidence="1 2">TA93</strain>
    </source>
</reference>
<comment type="caution">
    <text evidence="1">The sequence shown here is derived from an EMBL/GenBank/DDBJ whole genome shotgun (WGS) entry which is preliminary data.</text>
</comment>
<sequence length="69" mass="7663">MPPKCLIQKSPCRTANGNFCASGAHVHLSTLRSGSRNHHFRHGLPLFDSDTRLYWLNTRQITSAGIASE</sequence>
<dbReference type="EMBL" id="WBVY01000006">
    <property type="protein sequence ID" value="KAB2655348.1"/>
    <property type="molecule type" value="Genomic_DNA"/>
</dbReference>
<dbReference type="AlphaFoldDB" id="A0A7V8B118"/>
<gene>
    <name evidence="1" type="ORF">F9K94_20640</name>
</gene>
<dbReference type="Proteomes" id="UP000460650">
    <property type="component" value="Unassembled WGS sequence"/>
</dbReference>
<organism evidence="1 2">
    <name type="scientific">Brucella tritici</name>
    <dbReference type="NCBI Taxonomy" id="94626"/>
    <lineage>
        <taxon>Bacteria</taxon>
        <taxon>Pseudomonadati</taxon>
        <taxon>Pseudomonadota</taxon>
        <taxon>Alphaproteobacteria</taxon>
        <taxon>Hyphomicrobiales</taxon>
        <taxon>Brucellaceae</taxon>
        <taxon>Brucella/Ochrobactrum group</taxon>
        <taxon>Brucella</taxon>
    </lineage>
</organism>
<protein>
    <submittedName>
        <fullName evidence="1">Uncharacterized protein</fullName>
    </submittedName>
</protein>
<accession>A0A7V8B118</accession>